<dbReference type="AlphaFoldDB" id="A0A7W6DGF4"/>
<dbReference type="RefSeq" id="WP_281380616.1">
    <property type="nucleotide sequence ID" value="NZ_JACIEE010000016.1"/>
</dbReference>
<gene>
    <name evidence="1" type="ORF">GGQ64_005397</name>
</gene>
<evidence type="ECO:0000313" key="1">
    <source>
        <dbReference type="EMBL" id="MBB3980145.1"/>
    </source>
</evidence>
<dbReference type="Proteomes" id="UP000574761">
    <property type="component" value="Unassembled WGS sequence"/>
</dbReference>
<keyword evidence="2" id="KW-1185">Reference proteome</keyword>
<sequence>MKPGLPSSTTFCSSDPPIHGVTIDSPGGCYSRFGFQPFGSDTLE</sequence>
<name>A0A7W6DGF4_9HYPH</name>
<accession>A0A7W6DGF4</accession>
<dbReference type="EMBL" id="JACIEE010000016">
    <property type="protein sequence ID" value="MBB3980145.1"/>
    <property type="molecule type" value="Genomic_DNA"/>
</dbReference>
<reference evidence="1 2" key="1">
    <citation type="submission" date="2020-08" db="EMBL/GenBank/DDBJ databases">
        <title>Genomic Encyclopedia of Type Strains, Phase IV (KMG-IV): sequencing the most valuable type-strain genomes for metagenomic binning, comparative biology and taxonomic classification.</title>
        <authorList>
            <person name="Goeker M."/>
        </authorList>
    </citation>
    <scope>NUCLEOTIDE SEQUENCE [LARGE SCALE GENOMIC DNA]</scope>
    <source>
        <strain evidence="1 2">DSM 100211</strain>
    </source>
</reference>
<proteinExistence type="predicted"/>
<evidence type="ECO:0000313" key="2">
    <source>
        <dbReference type="Proteomes" id="UP000574761"/>
    </source>
</evidence>
<comment type="caution">
    <text evidence="1">The sequence shown here is derived from an EMBL/GenBank/DDBJ whole genome shotgun (WGS) entry which is preliminary data.</text>
</comment>
<protein>
    <submittedName>
        <fullName evidence="1">Uncharacterized protein</fullName>
    </submittedName>
</protein>
<organism evidence="1 2">
    <name type="scientific">Mycoplana azooxidifex</name>
    <dbReference type="NCBI Taxonomy" id="1636188"/>
    <lineage>
        <taxon>Bacteria</taxon>
        <taxon>Pseudomonadati</taxon>
        <taxon>Pseudomonadota</taxon>
        <taxon>Alphaproteobacteria</taxon>
        <taxon>Hyphomicrobiales</taxon>
        <taxon>Rhizobiaceae</taxon>
        <taxon>Mycoplana</taxon>
    </lineage>
</organism>